<evidence type="ECO:0000313" key="2">
    <source>
        <dbReference type="EMBL" id="GIN56357.1"/>
    </source>
</evidence>
<dbReference type="InterPro" id="IPR016152">
    <property type="entry name" value="PTrfase/Anion_transptr"/>
</dbReference>
<dbReference type="InterPro" id="IPR002178">
    <property type="entry name" value="PTS_EIIA_type-2_dom"/>
</dbReference>
<accession>A0ABQ4KGC7</accession>
<dbReference type="PANTHER" id="PTHR47738:SF2">
    <property type="entry name" value="PTS SYSTEM FRUCTOSE-LIKE EIIA COMPONENT"/>
    <property type="match status" value="1"/>
</dbReference>
<dbReference type="PROSITE" id="PS51094">
    <property type="entry name" value="PTS_EIIA_TYPE_2"/>
    <property type="match status" value="1"/>
</dbReference>
<gene>
    <name evidence="2" type="ORF">J8TS2_06760</name>
</gene>
<proteinExistence type="predicted"/>
<dbReference type="Proteomes" id="UP000679950">
    <property type="component" value="Unassembled WGS sequence"/>
</dbReference>
<dbReference type="SUPFAM" id="SSF55804">
    <property type="entry name" value="Phoshotransferase/anion transport protein"/>
    <property type="match status" value="1"/>
</dbReference>
<dbReference type="InterPro" id="IPR051541">
    <property type="entry name" value="PTS_SugarTrans_NitroReg"/>
</dbReference>
<dbReference type="Gene3D" id="3.40.930.10">
    <property type="entry name" value="Mannitol-specific EII, Chain A"/>
    <property type="match status" value="1"/>
</dbReference>
<dbReference type="EMBL" id="BORB01000004">
    <property type="protein sequence ID" value="GIN56357.1"/>
    <property type="molecule type" value="Genomic_DNA"/>
</dbReference>
<protein>
    <recommendedName>
        <fullName evidence="1">PTS EIIA type-2 domain-containing protein</fullName>
    </recommendedName>
</protein>
<feature type="domain" description="PTS EIIA type-2" evidence="1">
    <location>
        <begin position="5"/>
        <end position="101"/>
    </location>
</feature>
<dbReference type="Pfam" id="PF00359">
    <property type="entry name" value="PTS_EIIA_2"/>
    <property type="match status" value="1"/>
</dbReference>
<dbReference type="CDD" id="cd00211">
    <property type="entry name" value="PTS_IIA_fru"/>
    <property type="match status" value="1"/>
</dbReference>
<name>A0ABQ4KGC7_9BACI</name>
<organism evidence="2 3">
    <name type="scientific">Lederbergia ruris</name>
    <dbReference type="NCBI Taxonomy" id="217495"/>
    <lineage>
        <taxon>Bacteria</taxon>
        <taxon>Bacillati</taxon>
        <taxon>Bacillota</taxon>
        <taxon>Bacilli</taxon>
        <taxon>Bacillales</taxon>
        <taxon>Bacillaceae</taxon>
        <taxon>Lederbergia</taxon>
    </lineage>
</organism>
<dbReference type="PROSITE" id="PS00372">
    <property type="entry name" value="PTS_EIIA_TYPE_2_HIS"/>
    <property type="match status" value="1"/>
</dbReference>
<keyword evidence="3" id="KW-1185">Reference proteome</keyword>
<evidence type="ECO:0000259" key="1">
    <source>
        <dbReference type="PROSITE" id="PS51094"/>
    </source>
</evidence>
<sequence length="101" mass="10991">MKITELLTKNTIHLHLKSSQKADVIEELVQVLDAAGKLNDRAEYKQAIFHREEQSTTGIGEGIAIPHAKTAAVKAPAIAFGRSVSGSNMNPLMECQRTFSS</sequence>
<evidence type="ECO:0000313" key="3">
    <source>
        <dbReference type="Proteomes" id="UP000679950"/>
    </source>
</evidence>
<comment type="caution">
    <text evidence="2">The sequence shown here is derived from an EMBL/GenBank/DDBJ whole genome shotgun (WGS) entry which is preliminary data.</text>
</comment>
<reference evidence="2 3" key="1">
    <citation type="submission" date="2021-03" db="EMBL/GenBank/DDBJ databases">
        <title>Antimicrobial resistance genes in bacteria isolated from Japanese honey, and their potential for conferring macrolide and lincosamide resistance in the American foulbrood pathogen Paenibacillus larvae.</title>
        <authorList>
            <person name="Okamoto M."/>
            <person name="Kumagai M."/>
            <person name="Kanamori H."/>
            <person name="Takamatsu D."/>
        </authorList>
    </citation>
    <scope>NUCLEOTIDE SEQUENCE [LARGE SCALE GENOMIC DNA]</scope>
    <source>
        <strain evidence="2 3">J8TS2</strain>
    </source>
</reference>
<dbReference type="PANTHER" id="PTHR47738">
    <property type="entry name" value="PTS SYSTEM FRUCTOSE-LIKE EIIA COMPONENT-RELATED"/>
    <property type="match status" value="1"/>
</dbReference>